<dbReference type="SUPFAM" id="SSF53167">
    <property type="entry name" value="Purine and uridine phosphorylases"/>
    <property type="match status" value="1"/>
</dbReference>
<dbReference type="AlphaFoldDB" id="A0A6A6H6N1"/>
<dbReference type="InterPro" id="IPR011990">
    <property type="entry name" value="TPR-like_helical_dom_sf"/>
</dbReference>
<dbReference type="GO" id="GO:0003824">
    <property type="term" value="F:catalytic activity"/>
    <property type="evidence" value="ECO:0007669"/>
    <property type="project" value="InterPro"/>
</dbReference>
<proteinExistence type="predicted"/>
<evidence type="ECO:0000313" key="3">
    <source>
        <dbReference type="Proteomes" id="UP000800092"/>
    </source>
</evidence>
<dbReference type="Pfam" id="PF13424">
    <property type="entry name" value="TPR_12"/>
    <property type="match status" value="3"/>
</dbReference>
<dbReference type="InterPro" id="IPR027417">
    <property type="entry name" value="P-loop_NTPase"/>
</dbReference>
<dbReference type="Pfam" id="PF13374">
    <property type="entry name" value="TPR_10"/>
    <property type="match status" value="2"/>
</dbReference>
<dbReference type="Gene3D" id="3.40.50.300">
    <property type="entry name" value="P-loop containing nucleotide triphosphate hydrolases"/>
    <property type="match status" value="1"/>
</dbReference>
<evidence type="ECO:0000313" key="2">
    <source>
        <dbReference type="EMBL" id="KAF2233746.1"/>
    </source>
</evidence>
<dbReference type="EMBL" id="ML991804">
    <property type="protein sequence ID" value="KAF2233746.1"/>
    <property type="molecule type" value="Genomic_DNA"/>
</dbReference>
<dbReference type="PANTHER" id="PTHR46082">
    <property type="entry name" value="ATP/GTP-BINDING PROTEIN-RELATED"/>
    <property type="match status" value="1"/>
</dbReference>
<keyword evidence="3" id="KW-1185">Reference proteome</keyword>
<dbReference type="GO" id="GO:0009116">
    <property type="term" value="P:nucleoside metabolic process"/>
    <property type="evidence" value="ECO:0007669"/>
    <property type="project" value="InterPro"/>
</dbReference>
<dbReference type="Gene3D" id="1.25.40.10">
    <property type="entry name" value="Tetratricopeptide repeat domain"/>
    <property type="match status" value="3"/>
</dbReference>
<dbReference type="PANTHER" id="PTHR46082:SF11">
    <property type="entry name" value="AAA+ ATPASE DOMAIN-CONTAINING PROTEIN-RELATED"/>
    <property type="match status" value="1"/>
</dbReference>
<dbReference type="Proteomes" id="UP000800092">
    <property type="component" value="Unassembled WGS sequence"/>
</dbReference>
<feature type="domain" description="NB-ARC" evidence="1">
    <location>
        <begin position="342"/>
        <end position="519"/>
    </location>
</feature>
<organism evidence="2 3">
    <name type="scientific">Viridothelium virens</name>
    <name type="common">Speckled blister lichen</name>
    <name type="synonym">Trypethelium virens</name>
    <dbReference type="NCBI Taxonomy" id="1048519"/>
    <lineage>
        <taxon>Eukaryota</taxon>
        <taxon>Fungi</taxon>
        <taxon>Dikarya</taxon>
        <taxon>Ascomycota</taxon>
        <taxon>Pezizomycotina</taxon>
        <taxon>Dothideomycetes</taxon>
        <taxon>Dothideomycetes incertae sedis</taxon>
        <taxon>Trypetheliales</taxon>
        <taxon>Trypetheliaceae</taxon>
        <taxon>Viridothelium</taxon>
    </lineage>
</organism>
<reference evidence="2" key="1">
    <citation type="journal article" date="2020" name="Stud. Mycol.">
        <title>101 Dothideomycetes genomes: a test case for predicting lifestyles and emergence of pathogens.</title>
        <authorList>
            <person name="Haridas S."/>
            <person name="Albert R."/>
            <person name="Binder M."/>
            <person name="Bloem J."/>
            <person name="Labutti K."/>
            <person name="Salamov A."/>
            <person name="Andreopoulos B."/>
            <person name="Baker S."/>
            <person name="Barry K."/>
            <person name="Bills G."/>
            <person name="Bluhm B."/>
            <person name="Cannon C."/>
            <person name="Castanera R."/>
            <person name="Culley D."/>
            <person name="Daum C."/>
            <person name="Ezra D."/>
            <person name="Gonzalez J."/>
            <person name="Henrissat B."/>
            <person name="Kuo A."/>
            <person name="Liang C."/>
            <person name="Lipzen A."/>
            <person name="Lutzoni F."/>
            <person name="Magnuson J."/>
            <person name="Mondo S."/>
            <person name="Nolan M."/>
            <person name="Ohm R."/>
            <person name="Pangilinan J."/>
            <person name="Park H.-J."/>
            <person name="Ramirez L."/>
            <person name="Alfaro M."/>
            <person name="Sun H."/>
            <person name="Tritt A."/>
            <person name="Yoshinaga Y."/>
            <person name="Zwiers L.-H."/>
            <person name="Turgeon B."/>
            <person name="Goodwin S."/>
            <person name="Spatafora J."/>
            <person name="Crous P."/>
            <person name="Grigoriev I."/>
        </authorList>
    </citation>
    <scope>NUCLEOTIDE SEQUENCE</scope>
    <source>
        <strain evidence="2">Tuck. ex Michener</strain>
    </source>
</reference>
<protein>
    <submittedName>
        <fullName evidence="2">TPR-like protein</fullName>
    </submittedName>
</protein>
<dbReference type="Pfam" id="PF00931">
    <property type="entry name" value="NB-ARC"/>
    <property type="match status" value="1"/>
</dbReference>
<dbReference type="InterPro" id="IPR053137">
    <property type="entry name" value="NLR-like"/>
</dbReference>
<accession>A0A6A6H6N1</accession>
<dbReference type="GO" id="GO:0043531">
    <property type="term" value="F:ADP binding"/>
    <property type="evidence" value="ECO:0007669"/>
    <property type="project" value="InterPro"/>
</dbReference>
<dbReference type="SUPFAM" id="SSF52540">
    <property type="entry name" value="P-loop containing nucleoside triphosphate hydrolases"/>
    <property type="match status" value="1"/>
</dbReference>
<dbReference type="InterPro" id="IPR019734">
    <property type="entry name" value="TPR_rpt"/>
</dbReference>
<dbReference type="InterPro" id="IPR002182">
    <property type="entry name" value="NB-ARC"/>
</dbReference>
<evidence type="ECO:0000259" key="1">
    <source>
        <dbReference type="Pfam" id="PF00931"/>
    </source>
</evidence>
<gene>
    <name evidence="2" type="ORF">EV356DRAFT_533506</name>
</gene>
<sequence>MARQLARNEYTVGWVCVLPIELAAAEEMLDEEHKALEDLQDENDDNIYSVGSICGHNVVIGCLPAGRTGNNSAAAVATQMKATFRGLRFGLMVGIGGGVPSAEVDIRLGDVVVGQPNSTFGGVVQYDFGKTNPSGFERTGHLNSPPSILLSAIARVRAREFRRKSRLSEHVSNLSATNSQFLRENAGEDVLFEATYNHEDDPTKPYNLANAKDRKARPSELAVHYGTIASGNQVMKYGVQRDNVSADLGGVLCFEMEAAGLMNTFPCLVIRGICDYADSHKNKRWQSYAAGTAAGYAKEVLCVIPPPDVTKIRTLSETSNDTRPPVHYIPFLRNRQFTGRGTTLQELRQRLLIDGDCQKVSLAGLGGIGKTQVALEFVYALKENRPEYSIFWVSALSSESFQQACDEILRELRKSRRIGGGSDANVKEIMQSYLSSKQAGKWLLVLDNADDEELLFNNHAEQSRGMANYLPQSEDGLILITTRHQEIALSLARSNVLELVKMDQDERQQMFEKLLIRKDLAHDEPILTELLDELNSIPLAMTQAASYINTNKITLSRYLKLLRNTEQDLANLITKEFRDDTRYAKSVNAIARTWAVSFEQIRRHDAAAMELFSFMSCIEPKAIPRSMLPALQPEERLESAIGTLCAYSFIVRRDDNDVYDIHSLVHTAKKLWVKDNGLARKITAEAIDDLADAFPYVSFETQPVWRLYLPHVVRICQQGREIETETWSRLCLSVVHCLMHDGRYKEAVAWAEEACGWTEKSLKEDHPVRLESQFALAYTYDRNGQIPEAVPLLEHVVATSGRTLSEDHPSLLLRKRQLSRTYLKSAQVPEAIQLLKYVVATYGKIMSENHPELLSSRHDLAVAYAQNGQVSEAVQLLEHVVEIRSSLAEDHPEQLVSQHELASVYHTNGQLAEAIQLLEHVVEIRSSLAEDHPARLSAQYELARVYHTNGQIAEAIQLLEHVTTINQTLAEDHPNRLSAQHELASAYHVNGQIAEAIQLLEYVVKVRSALAEDNAWRLTSQHELASAYHANGQIAEAIQLLEHVTTINQTLAEDHPNRLMSQHELARAYHANGQVAEAIQLLEHVTAVRETLAEDHPGRLASRHELARAYHTNGQKLEAVRLLEHVVNVQRVKLAQDHPNRLILEEVLAMYHMDLRNGSQE</sequence>
<dbReference type="SUPFAM" id="SSF48452">
    <property type="entry name" value="TPR-like"/>
    <property type="match status" value="3"/>
</dbReference>
<dbReference type="OrthoDB" id="20872at2759"/>
<dbReference type="Gene3D" id="3.40.50.1580">
    <property type="entry name" value="Nucleoside phosphorylase domain"/>
    <property type="match status" value="1"/>
</dbReference>
<name>A0A6A6H6N1_VIRVR</name>
<dbReference type="InterPro" id="IPR035994">
    <property type="entry name" value="Nucleoside_phosphorylase_sf"/>
</dbReference>
<dbReference type="SMART" id="SM00028">
    <property type="entry name" value="TPR"/>
    <property type="match status" value="7"/>
</dbReference>